<accession>A0A5J5BMU7</accession>
<dbReference type="PANTHER" id="PTHR33474">
    <property type="entry name" value="TRANSMEMBRANE PROTEIN"/>
    <property type="match status" value="1"/>
</dbReference>
<feature type="chain" id="PRO_5023898295" evidence="1">
    <location>
        <begin position="24"/>
        <end position="96"/>
    </location>
</feature>
<feature type="signal peptide" evidence="1">
    <location>
        <begin position="1"/>
        <end position="23"/>
    </location>
</feature>
<name>A0A5J5BMU7_9ASTE</name>
<evidence type="ECO:0000256" key="1">
    <source>
        <dbReference type="SAM" id="SignalP"/>
    </source>
</evidence>
<evidence type="ECO:0000313" key="2">
    <source>
        <dbReference type="EMBL" id="KAA8542441.1"/>
    </source>
</evidence>
<keyword evidence="1" id="KW-0732">Signal</keyword>
<keyword evidence="3" id="KW-1185">Reference proteome</keyword>
<proteinExistence type="predicted"/>
<evidence type="ECO:0000313" key="3">
    <source>
        <dbReference type="Proteomes" id="UP000325577"/>
    </source>
</evidence>
<sequence>MAGTFLRLLVVLLSFAHLICLNAVPITRTRSLMHGFQGHEVVLENTHLANPEKRWEMKATSGRMDVELSDYPGWGANNRHTPFKPPPAGKLCGDNC</sequence>
<dbReference type="PANTHER" id="PTHR33474:SF2">
    <property type="entry name" value="TRANSMEMBRANE PROTEIN"/>
    <property type="match status" value="1"/>
</dbReference>
<dbReference type="AlphaFoldDB" id="A0A5J5BMU7"/>
<dbReference type="Proteomes" id="UP000325577">
    <property type="component" value="Linkage Group LG12"/>
</dbReference>
<reference evidence="2 3" key="1">
    <citation type="submission" date="2019-09" db="EMBL/GenBank/DDBJ databases">
        <title>A chromosome-level genome assembly of the Chinese tupelo Nyssa sinensis.</title>
        <authorList>
            <person name="Yang X."/>
            <person name="Kang M."/>
            <person name="Yang Y."/>
            <person name="Xiong H."/>
            <person name="Wang M."/>
            <person name="Zhang Z."/>
            <person name="Wang Z."/>
            <person name="Wu H."/>
            <person name="Ma T."/>
            <person name="Liu J."/>
            <person name="Xi Z."/>
        </authorList>
    </citation>
    <scope>NUCLEOTIDE SEQUENCE [LARGE SCALE GENOMIC DNA]</scope>
    <source>
        <strain evidence="2">J267</strain>
        <tissue evidence="2">Leaf</tissue>
    </source>
</reference>
<dbReference type="OrthoDB" id="747636at2759"/>
<gene>
    <name evidence="2" type="ORF">F0562_023423</name>
</gene>
<organism evidence="2 3">
    <name type="scientific">Nyssa sinensis</name>
    <dbReference type="NCBI Taxonomy" id="561372"/>
    <lineage>
        <taxon>Eukaryota</taxon>
        <taxon>Viridiplantae</taxon>
        <taxon>Streptophyta</taxon>
        <taxon>Embryophyta</taxon>
        <taxon>Tracheophyta</taxon>
        <taxon>Spermatophyta</taxon>
        <taxon>Magnoliopsida</taxon>
        <taxon>eudicotyledons</taxon>
        <taxon>Gunneridae</taxon>
        <taxon>Pentapetalae</taxon>
        <taxon>asterids</taxon>
        <taxon>Cornales</taxon>
        <taxon>Nyssaceae</taxon>
        <taxon>Nyssa</taxon>
    </lineage>
</organism>
<dbReference type="EMBL" id="CM018035">
    <property type="protein sequence ID" value="KAA8542441.1"/>
    <property type="molecule type" value="Genomic_DNA"/>
</dbReference>
<protein>
    <submittedName>
        <fullName evidence="2">Uncharacterized protein</fullName>
    </submittedName>
</protein>